<evidence type="ECO:0000256" key="4">
    <source>
        <dbReference type="ARBA" id="ARBA00023163"/>
    </source>
</evidence>
<keyword evidence="8" id="KW-1185">Reference proteome</keyword>
<dbReference type="GO" id="GO:0006352">
    <property type="term" value="P:DNA-templated transcription initiation"/>
    <property type="evidence" value="ECO:0007669"/>
    <property type="project" value="InterPro"/>
</dbReference>
<evidence type="ECO:0000313" key="7">
    <source>
        <dbReference type="EMBL" id="SEW49836.1"/>
    </source>
</evidence>
<dbReference type="InterPro" id="IPR007627">
    <property type="entry name" value="RNA_pol_sigma70_r2"/>
</dbReference>
<dbReference type="Gene3D" id="1.10.1740.10">
    <property type="match status" value="1"/>
</dbReference>
<evidence type="ECO:0000256" key="2">
    <source>
        <dbReference type="ARBA" id="ARBA00023015"/>
    </source>
</evidence>
<dbReference type="PANTHER" id="PTHR43133:SF46">
    <property type="entry name" value="RNA POLYMERASE SIGMA-70 FACTOR ECF SUBFAMILY"/>
    <property type="match status" value="1"/>
</dbReference>
<dbReference type="EMBL" id="FOJG01000002">
    <property type="protein sequence ID" value="SEW49836.1"/>
    <property type="molecule type" value="Genomic_DNA"/>
</dbReference>
<dbReference type="NCBIfam" id="TIGR02937">
    <property type="entry name" value="sigma70-ECF"/>
    <property type="match status" value="1"/>
</dbReference>
<sequence length="226" mass="26254">MGFIDNFFKIIKKGDTQKRSGCSFGTFAANTFFPILYPEFFHGMMTEEDCKQRVASFADETAFEWLYNHHALPVFHFVYSIIRSKQPAEEIVNDIFVKLWQQRETLADIHHLRAYLLRSARNGASNYLRSLHQFIDLDQVSVAHIRFEPSPERLSISKEFIGIITRSIDQLPPKCKLIFKLVKEDGLKYREVAELLDISVKTVETQMTIALRRLSDVLAYIKSQQS</sequence>
<dbReference type="GO" id="GO:0003677">
    <property type="term" value="F:DNA binding"/>
    <property type="evidence" value="ECO:0007669"/>
    <property type="project" value="InterPro"/>
</dbReference>
<dbReference type="InterPro" id="IPR013324">
    <property type="entry name" value="RNA_pol_sigma_r3/r4-like"/>
</dbReference>
<feature type="domain" description="RNA polymerase sigma-70 region 2" evidence="5">
    <location>
        <begin position="66"/>
        <end position="130"/>
    </location>
</feature>
<keyword evidence="2" id="KW-0805">Transcription regulation</keyword>
<evidence type="ECO:0000259" key="5">
    <source>
        <dbReference type="Pfam" id="PF04542"/>
    </source>
</evidence>
<dbReference type="STRING" id="29529.SAMN04488122_3601"/>
<keyword evidence="3" id="KW-0731">Sigma factor</keyword>
<name>A0A1I0S4V9_9BACT</name>
<dbReference type="SUPFAM" id="SSF88946">
    <property type="entry name" value="Sigma2 domain of RNA polymerase sigma factors"/>
    <property type="match status" value="1"/>
</dbReference>
<dbReference type="SUPFAM" id="SSF88659">
    <property type="entry name" value="Sigma3 and sigma4 domains of RNA polymerase sigma factors"/>
    <property type="match status" value="1"/>
</dbReference>
<dbReference type="NCBIfam" id="TIGR02985">
    <property type="entry name" value="Sig70_bacteroi1"/>
    <property type="match status" value="1"/>
</dbReference>
<dbReference type="InterPro" id="IPR014284">
    <property type="entry name" value="RNA_pol_sigma-70_dom"/>
</dbReference>
<evidence type="ECO:0000256" key="1">
    <source>
        <dbReference type="ARBA" id="ARBA00010641"/>
    </source>
</evidence>
<accession>A0A1I0S4V9</accession>
<proteinExistence type="inferred from homology"/>
<protein>
    <submittedName>
        <fullName evidence="7">RNA polymerase sigma-70 factor, ECF subfamily</fullName>
    </submittedName>
</protein>
<reference evidence="8" key="1">
    <citation type="submission" date="2016-10" db="EMBL/GenBank/DDBJ databases">
        <authorList>
            <person name="Varghese N."/>
            <person name="Submissions S."/>
        </authorList>
    </citation>
    <scope>NUCLEOTIDE SEQUENCE [LARGE SCALE GENOMIC DNA]</scope>
    <source>
        <strain evidence="8">DSM 3695</strain>
    </source>
</reference>
<dbReference type="InterPro" id="IPR014327">
    <property type="entry name" value="RNA_pol_sigma70_bacteroid"/>
</dbReference>
<evidence type="ECO:0000313" key="8">
    <source>
        <dbReference type="Proteomes" id="UP000199310"/>
    </source>
</evidence>
<evidence type="ECO:0000259" key="6">
    <source>
        <dbReference type="Pfam" id="PF08281"/>
    </source>
</evidence>
<dbReference type="CDD" id="cd06171">
    <property type="entry name" value="Sigma70_r4"/>
    <property type="match status" value="1"/>
</dbReference>
<dbReference type="Gene3D" id="1.10.10.10">
    <property type="entry name" value="Winged helix-like DNA-binding domain superfamily/Winged helix DNA-binding domain"/>
    <property type="match status" value="1"/>
</dbReference>
<dbReference type="Pfam" id="PF08281">
    <property type="entry name" value="Sigma70_r4_2"/>
    <property type="match status" value="1"/>
</dbReference>
<gene>
    <name evidence="7" type="ORF">SAMN04488122_3601</name>
</gene>
<organism evidence="7 8">
    <name type="scientific">Chitinophaga arvensicola</name>
    <dbReference type="NCBI Taxonomy" id="29529"/>
    <lineage>
        <taxon>Bacteria</taxon>
        <taxon>Pseudomonadati</taxon>
        <taxon>Bacteroidota</taxon>
        <taxon>Chitinophagia</taxon>
        <taxon>Chitinophagales</taxon>
        <taxon>Chitinophagaceae</taxon>
        <taxon>Chitinophaga</taxon>
    </lineage>
</organism>
<dbReference type="GO" id="GO:0016987">
    <property type="term" value="F:sigma factor activity"/>
    <property type="evidence" value="ECO:0007669"/>
    <property type="project" value="UniProtKB-KW"/>
</dbReference>
<dbReference type="InterPro" id="IPR039425">
    <property type="entry name" value="RNA_pol_sigma-70-like"/>
</dbReference>
<dbReference type="InterPro" id="IPR013249">
    <property type="entry name" value="RNA_pol_sigma70_r4_t2"/>
</dbReference>
<dbReference type="PANTHER" id="PTHR43133">
    <property type="entry name" value="RNA POLYMERASE ECF-TYPE SIGMA FACTO"/>
    <property type="match status" value="1"/>
</dbReference>
<comment type="similarity">
    <text evidence="1">Belongs to the sigma-70 factor family. ECF subfamily.</text>
</comment>
<dbReference type="AlphaFoldDB" id="A0A1I0S4V9"/>
<dbReference type="Pfam" id="PF04542">
    <property type="entry name" value="Sigma70_r2"/>
    <property type="match status" value="1"/>
</dbReference>
<dbReference type="OrthoDB" id="659361at2"/>
<dbReference type="InterPro" id="IPR036388">
    <property type="entry name" value="WH-like_DNA-bd_sf"/>
</dbReference>
<keyword evidence="4" id="KW-0804">Transcription</keyword>
<dbReference type="InterPro" id="IPR013325">
    <property type="entry name" value="RNA_pol_sigma_r2"/>
</dbReference>
<feature type="domain" description="RNA polymerase sigma factor 70 region 4 type 2" evidence="6">
    <location>
        <begin position="163"/>
        <end position="214"/>
    </location>
</feature>
<evidence type="ECO:0000256" key="3">
    <source>
        <dbReference type="ARBA" id="ARBA00023082"/>
    </source>
</evidence>
<dbReference type="Proteomes" id="UP000199310">
    <property type="component" value="Unassembled WGS sequence"/>
</dbReference>